<dbReference type="Proteomes" id="UP000231542">
    <property type="component" value="Unassembled WGS sequence"/>
</dbReference>
<dbReference type="InterPro" id="IPR035901">
    <property type="entry name" value="GIY-YIG_endonuc_sf"/>
</dbReference>
<accession>A0A2H0YUH8</accession>
<evidence type="ECO:0000259" key="2">
    <source>
        <dbReference type="PROSITE" id="PS50164"/>
    </source>
</evidence>
<dbReference type="SUPFAM" id="SSF82771">
    <property type="entry name" value="GIY-YIG endonuclease"/>
    <property type="match status" value="1"/>
</dbReference>
<gene>
    <name evidence="3" type="ORF">COT24_05045</name>
</gene>
<evidence type="ECO:0000313" key="4">
    <source>
        <dbReference type="Proteomes" id="UP000231542"/>
    </source>
</evidence>
<organism evidence="3 4">
    <name type="scientific">Candidatus Kerfeldbacteria bacterium CG08_land_8_20_14_0_20_40_16</name>
    <dbReference type="NCBI Taxonomy" id="2014244"/>
    <lineage>
        <taxon>Bacteria</taxon>
        <taxon>Candidatus Kerfeldiibacteriota</taxon>
    </lineage>
</organism>
<dbReference type="InterPro" id="IPR050190">
    <property type="entry name" value="UPF0213_domain"/>
</dbReference>
<sequence>MYFVYVSKSKRDNSLYIGQTSDLQKRVKEHNQGKTKSLKHKTPLYLIYYEVYKNKKDATRREWNFKHKGQEREILKKQIHNSINNPPPSSSG</sequence>
<proteinExistence type="inferred from homology"/>
<reference evidence="3 4" key="1">
    <citation type="submission" date="2017-09" db="EMBL/GenBank/DDBJ databases">
        <title>Depth-based differentiation of microbial function through sediment-hosted aquifers and enrichment of novel symbionts in the deep terrestrial subsurface.</title>
        <authorList>
            <person name="Probst A.J."/>
            <person name="Ladd B."/>
            <person name="Jarett J.K."/>
            <person name="Geller-Mcgrath D.E."/>
            <person name="Sieber C.M."/>
            <person name="Emerson J.B."/>
            <person name="Anantharaman K."/>
            <person name="Thomas B.C."/>
            <person name="Malmstrom R."/>
            <person name="Stieglmeier M."/>
            <person name="Klingl A."/>
            <person name="Woyke T."/>
            <person name="Ryan C.M."/>
            <person name="Banfield J.F."/>
        </authorList>
    </citation>
    <scope>NUCLEOTIDE SEQUENCE [LARGE SCALE GENOMIC DNA]</scope>
    <source>
        <strain evidence="3">CG08_land_8_20_14_0_20_40_16</strain>
    </source>
</reference>
<feature type="domain" description="GIY-YIG" evidence="2">
    <location>
        <begin position="1"/>
        <end position="75"/>
    </location>
</feature>
<dbReference type="Pfam" id="PF01541">
    <property type="entry name" value="GIY-YIG"/>
    <property type="match status" value="1"/>
</dbReference>
<evidence type="ECO:0000313" key="3">
    <source>
        <dbReference type="EMBL" id="PIS42155.1"/>
    </source>
</evidence>
<name>A0A2H0YUH8_9BACT</name>
<dbReference type="PANTHER" id="PTHR34477:SF1">
    <property type="entry name" value="UPF0213 PROTEIN YHBQ"/>
    <property type="match status" value="1"/>
</dbReference>
<comment type="similarity">
    <text evidence="1">Belongs to the UPF0213 family.</text>
</comment>
<dbReference type="Gene3D" id="3.40.1440.10">
    <property type="entry name" value="GIY-YIG endonuclease"/>
    <property type="match status" value="1"/>
</dbReference>
<dbReference type="PROSITE" id="PS50164">
    <property type="entry name" value="GIY_YIG"/>
    <property type="match status" value="1"/>
</dbReference>
<dbReference type="InterPro" id="IPR000305">
    <property type="entry name" value="GIY-YIG_endonuc"/>
</dbReference>
<dbReference type="EMBL" id="PEXU01000056">
    <property type="protein sequence ID" value="PIS42155.1"/>
    <property type="molecule type" value="Genomic_DNA"/>
</dbReference>
<dbReference type="PANTHER" id="PTHR34477">
    <property type="entry name" value="UPF0213 PROTEIN YHBQ"/>
    <property type="match status" value="1"/>
</dbReference>
<comment type="caution">
    <text evidence="3">The sequence shown here is derived from an EMBL/GenBank/DDBJ whole genome shotgun (WGS) entry which is preliminary data.</text>
</comment>
<protein>
    <recommendedName>
        <fullName evidence="2">GIY-YIG domain-containing protein</fullName>
    </recommendedName>
</protein>
<dbReference type="AlphaFoldDB" id="A0A2H0YUH8"/>
<evidence type="ECO:0000256" key="1">
    <source>
        <dbReference type="ARBA" id="ARBA00007435"/>
    </source>
</evidence>